<organism evidence="1 2">
    <name type="scientific">Neurospora tetraspora</name>
    <dbReference type="NCBI Taxonomy" id="94610"/>
    <lineage>
        <taxon>Eukaryota</taxon>
        <taxon>Fungi</taxon>
        <taxon>Dikarya</taxon>
        <taxon>Ascomycota</taxon>
        <taxon>Pezizomycotina</taxon>
        <taxon>Sordariomycetes</taxon>
        <taxon>Sordariomycetidae</taxon>
        <taxon>Sordariales</taxon>
        <taxon>Sordariaceae</taxon>
        <taxon>Neurospora</taxon>
    </lineage>
</organism>
<reference evidence="1" key="2">
    <citation type="submission" date="2023-06" db="EMBL/GenBank/DDBJ databases">
        <authorList>
            <consortium name="Lawrence Berkeley National Laboratory"/>
            <person name="Haridas S."/>
            <person name="Hensen N."/>
            <person name="Bonometti L."/>
            <person name="Westerberg I."/>
            <person name="Brannstrom I.O."/>
            <person name="Guillou S."/>
            <person name="Cros-Aarteil S."/>
            <person name="Calhoun S."/>
            <person name="Kuo A."/>
            <person name="Mondo S."/>
            <person name="Pangilinan J."/>
            <person name="Riley R."/>
            <person name="Labutti K."/>
            <person name="Andreopoulos B."/>
            <person name="Lipzen A."/>
            <person name="Chen C."/>
            <person name="Yanf M."/>
            <person name="Daum C."/>
            <person name="Ng V."/>
            <person name="Clum A."/>
            <person name="Steindorff A."/>
            <person name="Ohm R."/>
            <person name="Martin F."/>
            <person name="Silar P."/>
            <person name="Natvig D."/>
            <person name="Lalanne C."/>
            <person name="Gautier V."/>
            <person name="Ament-Velasquez S.L."/>
            <person name="Kruys A."/>
            <person name="Hutchinson M.I."/>
            <person name="Powell A.J."/>
            <person name="Barry K."/>
            <person name="Miller A.N."/>
            <person name="Grigoriev I.V."/>
            <person name="Debuchy R."/>
            <person name="Gladieux P."/>
            <person name="Thoren M.H."/>
            <person name="Johannesson H."/>
        </authorList>
    </citation>
    <scope>NUCLEOTIDE SEQUENCE</scope>
    <source>
        <strain evidence="1">CBS 560.94</strain>
    </source>
</reference>
<comment type="caution">
    <text evidence="1">The sequence shown here is derived from an EMBL/GenBank/DDBJ whole genome shotgun (WGS) entry which is preliminary data.</text>
</comment>
<sequence>MVRARSNTNLPWYHRRQPLASLVALVLSLFPAQRMRSIILNPAYVLYHVCSPRWRPPRARNHGWNRTCTTGHSLNSSSLLTNNLGKEHRFSLAAACPTPILEEPPKTRLHHYHLHTYLLPGPYHFDHRFP</sequence>
<reference evidence="1" key="1">
    <citation type="journal article" date="2023" name="Mol. Phylogenet. Evol.">
        <title>Genome-scale phylogeny and comparative genomics of the fungal order Sordariales.</title>
        <authorList>
            <person name="Hensen N."/>
            <person name="Bonometti L."/>
            <person name="Westerberg I."/>
            <person name="Brannstrom I.O."/>
            <person name="Guillou S."/>
            <person name="Cros-Aarteil S."/>
            <person name="Calhoun S."/>
            <person name="Haridas S."/>
            <person name="Kuo A."/>
            <person name="Mondo S."/>
            <person name="Pangilinan J."/>
            <person name="Riley R."/>
            <person name="LaButti K."/>
            <person name="Andreopoulos B."/>
            <person name="Lipzen A."/>
            <person name="Chen C."/>
            <person name="Yan M."/>
            <person name="Daum C."/>
            <person name="Ng V."/>
            <person name="Clum A."/>
            <person name="Steindorff A."/>
            <person name="Ohm R.A."/>
            <person name="Martin F."/>
            <person name="Silar P."/>
            <person name="Natvig D.O."/>
            <person name="Lalanne C."/>
            <person name="Gautier V."/>
            <person name="Ament-Velasquez S.L."/>
            <person name="Kruys A."/>
            <person name="Hutchinson M.I."/>
            <person name="Powell A.J."/>
            <person name="Barry K."/>
            <person name="Miller A.N."/>
            <person name="Grigoriev I.V."/>
            <person name="Debuchy R."/>
            <person name="Gladieux P."/>
            <person name="Hiltunen Thoren M."/>
            <person name="Johannesson H."/>
        </authorList>
    </citation>
    <scope>NUCLEOTIDE SEQUENCE</scope>
    <source>
        <strain evidence="1">CBS 560.94</strain>
    </source>
</reference>
<name>A0AAE0JA24_9PEZI</name>
<dbReference type="EMBL" id="JAUEPP010000006">
    <property type="protein sequence ID" value="KAK3340257.1"/>
    <property type="molecule type" value="Genomic_DNA"/>
</dbReference>
<protein>
    <submittedName>
        <fullName evidence="1">Uncharacterized protein</fullName>
    </submittedName>
</protein>
<evidence type="ECO:0000313" key="2">
    <source>
        <dbReference type="Proteomes" id="UP001278500"/>
    </source>
</evidence>
<evidence type="ECO:0000313" key="1">
    <source>
        <dbReference type="EMBL" id="KAK3340257.1"/>
    </source>
</evidence>
<keyword evidence="2" id="KW-1185">Reference proteome</keyword>
<accession>A0AAE0JA24</accession>
<dbReference type="Proteomes" id="UP001278500">
    <property type="component" value="Unassembled WGS sequence"/>
</dbReference>
<proteinExistence type="predicted"/>
<dbReference type="AlphaFoldDB" id="A0AAE0JA24"/>
<dbReference type="GeneID" id="87859664"/>
<gene>
    <name evidence="1" type="ORF">B0H65DRAFT_253261</name>
</gene>
<dbReference type="RefSeq" id="XP_062679199.1">
    <property type="nucleotide sequence ID" value="XM_062822510.1"/>
</dbReference>